<dbReference type="NCBIfam" id="TIGR02401">
    <property type="entry name" value="trehalose_TreY"/>
    <property type="match status" value="1"/>
</dbReference>
<keyword evidence="3" id="KW-1185">Reference proteome</keyword>
<protein>
    <submittedName>
        <fullName evidence="2">Malto-oligosyltrehalose synthase</fullName>
    </submittedName>
</protein>
<proteinExistence type="predicted"/>
<accession>A0ABY8FC10</accession>
<evidence type="ECO:0000313" key="3">
    <source>
        <dbReference type="Proteomes" id="UP001321526"/>
    </source>
</evidence>
<dbReference type="InterPro" id="IPR017853">
    <property type="entry name" value="GH"/>
</dbReference>
<dbReference type="SMART" id="SM00642">
    <property type="entry name" value="Aamy"/>
    <property type="match status" value="1"/>
</dbReference>
<reference evidence="2 3" key="1">
    <citation type="submission" date="2019-01" db="EMBL/GenBank/DDBJ databases">
        <title>Genome sequence of Salinicola endophyticus REST5.</title>
        <authorList>
            <person name="Nascimento F.X."/>
        </authorList>
    </citation>
    <scope>NUCLEOTIDE SEQUENCE [LARGE SCALE GENOMIC DNA]</scope>
    <source>
        <strain evidence="2 3">REST5</strain>
    </source>
</reference>
<dbReference type="Gene3D" id="3.30.1590.10">
    <property type="entry name" value="Maltooligosyl trehalose synthase, domain 2"/>
    <property type="match status" value="1"/>
</dbReference>
<dbReference type="InterPro" id="IPR012767">
    <property type="entry name" value="Trehalose_TreY"/>
</dbReference>
<gene>
    <name evidence="2" type="primary">treY</name>
    <name evidence="2" type="ORF">EVC62_01900</name>
</gene>
<dbReference type="EMBL" id="CP035631">
    <property type="protein sequence ID" value="WFF40348.1"/>
    <property type="molecule type" value="Genomic_DNA"/>
</dbReference>
<sequence length="890" mass="95803">MRPIRATVRLQLHAGFDFAAARAQVDYYAALGVSHYYLSPILASRPGSTHGYDGVDPTRIDPELGGEAGLATLVEALHARGMGIVADIVPNHLAIGVDNPWWQDMLARGRASEFAHCFDVDWGRADLDGKLLLPLLGERYVDVLAAGELTLGWAEAAQRFEVRYHEHRFPIDPAHSAALIALGGAEAPDPDLSAADVFEPEAIQAALAAFDSRHESGRARLHALLERQAYRLAYWRSGNDALNWRRFFDITELAGVRVEDSRVFALCHDTVLGLVARGWIDGLRVDHIDGLVDPRGYGLRLRECLDAIATQRGEARIPLYVEKILAGHEALHADWGVDGTTGYEFLDTVSGVQHDPAGAAPFGALWREVSGRSGDFAAEVAAARGEMLAGPLCAEFERCVAALDILARQQPATRELSTPALRRVLQALAICYPVYRSYADRHGRPQADAADFAHALEGARARLDAADAAWLPTFDDWLGGVAPATLEAPSQALRLRAIATFQQLTSPLAAKAVEDTAGYRSAVLLSRNDVGCEGAHFAYPVSQLHAANRVRLARFPHSLLATATHDHKRGEDVRARLAALSECQDLIPRLRELADDPRLGAGAAGVSGGDRLMLLQILLAAWPLGLAADDDDGLAAFAERVAAWQQKALREAKLHSHWLAPDAAYEEAAAAAVQRALDGGQLTRDVAALAAALDLPGAINGLAQTALKLCAPGVPDLYQGTEFWDQSLVDPDNRRPVDMPARRTALSADATPVVAWAQWRDGAVKQALIRRLLALRAEWPALFLDGDYVPLGVTGRRADHVIALARRNADATLVLVVPRLPRALLAADDGMELAWDDTRVELAALGLDGPGTACLTATSAPADGLTLATHLTDFPCGAWLWRDAPTSGTP</sequence>
<evidence type="ECO:0000259" key="1">
    <source>
        <dbReference type="SMART" id="SM00642"/>
    </source>
</evidence>
<dbReference type="RefSeq" id="WP_282235607.1">
    <property type="nucleotide sequence ID" value="NZ_CP035631.1"/>
</dbReference>
<dbReference type="PANTHER" id="PTHR10357:SF216">
    <property type="entry name" value="MALTOOLIGOSYL TREHALOSE SYNTHASE-RELATED"/>
    <property type="match status" value="1"/>
</dbReference>
<dbReference type="CDD" id="cd11336">
    <property type="entry name" value="AmyAc_MTSase"/>
    <property type="match status" value="1"/>
</dbReference>
<evidence type="ECO:0000313" key="2">
    <source>
        <dbReference type="EMBL" id="WFF40348.1"/>
    </source>
</evidence>
<dbReference type="PANTHER" id="PTHR10357">
    <property type="entry name" value="ALPHA-AMYLASE FAMILY MEMBER"/>
    <property type="match status" value="1"/>
</dbReference>
<organism evidence="2 3">
    <name type="scientific">Salinicola endophyticus</name>
    <dbReference type="NCBI Taxonomy" id="1949083"/>
    <lineage>
        <taxon>Bacteria</taxon>
        <taxon>Pseudomonadati</taxon>
        <taxon>Pseudomonadota</taxon>
        <taxon>Gammaproteobacteria</taxon>
        <taxon>Oceanospirillales</taxon>
        <taxon>Halomonadaceae</taxon>
        <taxon>Salinicola</taxon>
    </lineage>
</organism>
<feature type="domain" description="Glycosyl hydrolase family 13 catalytic" evidence="1">
    <location>
        <begin position="7"/>
        <end position="467"/>
    </location>
</feature>
<dbReference type="Pfam" id="PF00128">
    <property type="entry name" value="Alpha-amylase"/>
    <property type="match status" value="1"/>
</dbReference>
<dbReference type="SUPFAM" id="SSF51445">
    <property type="entry name" value="(Trans)glycosidases"/>
    <property type="match status" value="1"/>
</dbReference>
<dbReference type="InterPro" id="IPR006047">
    <property type="entry name" value="GH13_cat_dom"/>
</dbReference>
<dbReference type="Proteomes" id="UP001321526">
    <property type="component" value="Chromosome"/>
</dbReference>
<name>A0ABY8FC10_9GAMM</name>
<dbReference type="Gene3D" id="3.20.20.80">
    <property type="entry name" value="Glycosidases"/>
    <property type="match status" value="2"/>
</dbReference>